<accession>W9VD79</accession>
<sequence length="38" mass="4124">MVAHRAARPEGAKPSGTHVEGSETKWSDLDPNQSLYSI</sequence>
<reference evidence="2 3" key="1">
    <citation type="submission" date="2012-11" db="EMBL/GenBank/DDBJ databases">
        <title>Genome assembly of Thiorhodococcus sp. AK35.</title>
        <authorList>
            <person name="Nupur N."/>
            <person name="Khatri I."/>
            <person name="Subramanian S."/>
            <person name="Pinnaka A."/>
        </authorList>
    </citation>
    <scope>NUCLEOTIDE SEQUENCE [LARGE SCALE GENOMIC DNA]</scope>
    <source>
        <strain evidence="2 3">AK35</strain>
    </source>
</reference>
<name>W9VD79_9GAMM</name>
<gene>
    <name evidence="2" type="ORF">D779_1991</name>
</gene>
<proteinExistence type="predicted"/>
<dbReference type="Proteomes" id="UP000019460">
    <property type="component" value="Unassembled WGS sequence"/>
</dbReference>
<protein>
    <submittedName>
        <fullName evidence="2">Uncharacterized protein</fullName>
    </submittedName>
</protein>
<keyword evidence="3" id="KW-1185">Reference proteome</keyword>
<dbReference type="AlphaFoldDB" id="W9VD79"/>
<comment type="caution">
    <text evidence="2">The sequence shown here is derived from an EMBL/GenBank/DDBJ whole genome shotgun (WGS) entry which is preliminary data.</text>
</comment>
<dbReference type="EMBL" id="AONC01000034">
    <property type="protein sequence ID" value="EXJ14936.1"/>
    <property type="molecule type" value="Genomic_DNA"/>
</dbReference>
<evidence type="ECO:0000313" key="3">
    <source>
        <dbReference type="Proteomes" id="UP000019460"/>
    </source>
</evidence>
<evidence type="ECO:0000256" key="1">
    <source>
        <dbReference type="SAM" id="MobiDB-lite"/>
    </source>
</evidence>
<evidence type="ECO:0000313" key="2">
    <source>
        <dbReference type="EMBL" id="EXJ14936.1"/>
    </source>
</evidence>
<organism evidence="2 3">
    <name type="scientific">Imhoffiella purpurea</name>
    <dbReference type="NCBI Taxonomy" id="1249627"/>
    <lineage>
        <taxon>Bacteria</taxon>
        <taxon>Pseudomonadati</taxon>
        <taxon>Pseudomonadota</taxon>
        <taxon>Gammaproteobacteria</taxon>
        <taxon>Chromatiales</taxon>
        <taxon>Chromatiaceae</taxon>
        <taxon>Imhoffiella</taxon>
    </lineage>
</organism>
<dbReference type="STRING" id="1249627.D779_1991"/>
<feature type="region of interest" description="Disordered" evidence="1">
    <location>
        <begin position="1"/>
        <end position="38"/>
    </location>
</feature>